<dbReference type="EMBL" id="CAJFCI010000029">
    <property type="protein sequence ID" value="CAD5107047.1"/>
    <property type="molecule type" value="Genomic_DNA"/>
</dbReference>
<dbReference type="InterPro" id="IPR029044">
    <property type="entry name" value="Nucleotide-diphossugar_trans"/>
</dbReference>
<gene>
    <name evidence="2" type="primary">arnC_1</name>
    <name evidence="2" type="ORF">PSEWESI4_01318</name>
</gene>
<evidence type="ECO:0000313" key="2">
    <source>
        <dbReference type="EMBL" id="CAD5107047.1"/>
    </source>
</evidence>
<dbReference type="PANTHER" id="PTHR22916">
    <property type="entry name" value="GLYCOSYLTRANSFERASE"/>
    <property type="match status" value="1"/>
</dbReference>
<feature type="domain" description="Glycosyltransferase 2-like" evidence="1">
    <location>
        <begin position="5"/>
        <end position="130"/>
    </location>
</feature>
<dbReference type="Pfam" id="PF00535">
    <property type="entry name" value="Glycos_transf_2"/>
    <property type="match status" value="1"/>
</dbReference>
<accession>A0A7U7EMA6</accession>
<dbReference type="GO" id="GO:0099621">
    <property type="term" value="F:undecaprenyl-phosphate 4-deoxy-4-formamido-L-arabinose transferase activity"/>
    <property type="evidence" value="ECO:0007669"/>
    <property type="project" value="UniProtKB-EC"/>
</dbReference>
<dbReference type="Proteomes" id="UP000583387">
    <property type="component" value="Unassembled WGS sequence"/>
</dbReference>
<keyword evidence="3" id="KW-1185">Reference proteome</keyword>
<dbReference type="Gene3D" id="3.90.550.10">
    <property type="entry name" value="Spore Coat Polysaccharide Biosynthesis Protein SpsA, Chain A"/>
    <property type="match status" value="1"/>
</dbReference>
<proteinExistence type="predicted"/>
<dbReference type="EC" id="2.4.2.53" evidence="2"/>
<comment type="caution">
    <text evidence="2">The sequence shown here is derived from an EMBL/GenBank/DDBJ whole genome shotgun (WGS) entry which is preliminary data.</text>
</comment>
<protein>
    <submittedName>
        <fullName evidence="2">Undecaprenyl-phosphate 4-deoxy-4-formamido-L-arabinose transferase</fullName>
        <ecNumber evidence="2">2.4.2.53</ecNumber>
    </submittedName>
</protein>
<evidence type="ECO:0000313" key="3">
    <source>
        <dbReference type="Proteomes" id="UP000583387"/>
    </source>
</evidence>
<sequence length="326" mass="37114">MSRLSVLIPVYNAAPYLKETLESLFAQTRPADQIVVINDGSTDQSLELLQQLQSKEQRIQLIDQENAGVSAARNRGLAVCDGDFIALMDADDICLPERFALQLETMQAQRLDICGSWLRTFGRSEREVRYPCDDAELKWNYLFLGRTLPNPTVMMRRAALGEVRYREGLAFAEDYGFFLDVFLSDPTIRMGNIPQTLLNYRTHAQQASQRLQERNQDAIVGLLLSLLPKVGIQASTQQLHSHYQIWQQRKALSSELLQDYLPLMSKLAGWLSQQTGDKRLATLHWATLAKYHKALGKEARASIEQAAGADWPLWRRMIERLAPPRL</sequence>
<dbReference type="RefSeq" id="WP_187670402.1">
    <property type="nucleotide sequence ID" value="NZ_CAJFCI010000029.1"/>
</dbReference>
<keyword evidence="2" id="KW-0328">Glycosyltransferase</keyword>
<name>A0A7U7EMA6_9GAMM</name>
<evidence type="ECO:0000259" key="1">
    <source>
        <dbReference type="Pfam" id="PF00535"/>
    </source>
</evidence>
<reference evidence="2 3" key="1">
    <citation type="submission" date="2020-08" db="EMBL/GenBank/DDBJ databases">
        <authorList>
            <person name="Criscuolo A."/>
        </authorList>
    </citation>
    <scope>NUCLEOTIDE SEQUENCE [LARGE SCALE GENOMIC DNA]</scope>
    <source>
        <strain evidence="2">CIP111764</strain>
    </source>
</reference>
<dbReference type="InterPro" id="IPR001173">
    <property type="entry name" value="Glyco_trans_2-like"/>
</dbReference>
<organism evidence="2 3">
    <name type="scientific">Zestomonas carbonaria</name>
    <dbReference type="NCBI Taxonomy" id="2762745"/>
    <lineage>
        <taxon>Bacteria</taxon>
        <taxon>Pseudomonadati</taxon>
        <taxon>Pseudomonadota</taxon>
        <taxon>Gammaproteobacteria</taxon>
        <taxon>Pseudomonadales</taxon>
        <taxon>Pseudomonadaceae</taxon>
        <taxon>Zestomonas</taxon>
    </lineage>
</organism>
<dbReference type="PANTHER" id="PTHR22916:SF3">
    <property type="entry name" value="UDP-GLCNAC:BETAGAL BETA-1,3-N-ACETYLGLUCOSAMINYLTRANSFERASE-LIKE PROTEIN 1"/>
    <property type="match status" value="1"/>
</dbReference>
<dbReference type="GO" id="GO:0016758">
    <property type="term" value="F:hexosyltransferase activity"/>
    <property type="evidence" value="ECO:0007669"/>
    <property type="project" value="UniProtKB-ARBA"/>
</dbReference>
<dbReference type="CDD" id="cd00761">
    <property type="entry name" value="Glyco_tranf_GTA_type"/>
    <property type="match status" value="1"/>
</dbReference>
<dbReference type="AlphaFoldDB" id="A0A7U7EMA6"/>
<keyword evidence="2" id="KW-0808">Transferase</keyword>
<dbReference type="SUPFAM" id="SSF53448">
    <property type="entry name" value="Nucleotide-diphospho-sugar transferases"/>
    <property type="match status" value="1"/>
</dbReference>